<dbReference type="EMBL" id="JBHMEP010000001">
    <property type="protein sequence ID" value="MFB9134502.1"/>
    <property type="molecule type" value="Genomic_DNA"/>
</dbReference>
<proteinExistence type="predicted"/>
<name>A0ABV5HL71_9VIBR</name>
<keyword evidence="3" id="KW-1185">Reference proteome</keyword>
<feature type="domain" description="NAD(P)-binding" evidence="1">
    <location>
        <begin position="7"/>
        <end position="188"/>
    </location>
</feature>
<dbReference type="InterPro" id="IPR036291">
    <property type="entry name" value="NAD(P)-bd_dom_sf"/>
</dbReference>
<dbReference type="PANTHER" id="PTHR43355">
    <property type="entry name" value="FLAVIN REDUCTASE (NADPH)"/>
    <property type="match status" value="1"/>
</dbReference>
<evidence type="ECO:0000259" key="1">
    <source>
        <dbReference type="Pfam" id="PF13460"/>
    </source>
</evidence>
<gene>
    <name evidence="2" type="ORF">ACFFUV_05885</name>
</gene>
<accession>A0ABV5HL71</accession>
<dbReference type="Gene3D" id="3.40.50.720">
    <property type="entry name" value="NAD(P)-binding Rossmann-like Domain"/>
    <property type="match status" value="1"/>
</dbReference>
<dbReference type="Proteomes" id="UP001589645">
    <property type="component" value="Unassembled WGS sequence"/>
</dbReference>
<sequence>MKILILGSAGRISRLLIQRLLNETDHQLVLLARNANSRLRHFHSNRVKLVDGDFTNRELLACAMNGVDAIYLNSMGKAKESEIIRDTMLANNIKRIIGATILGIYNEVKGPFGDWNKRMVGVNRIQAQADSVAVYEESSLDYTMLRLTWLYDAVETTKYDTTHKGEDFKGTEVSREGVVQLIIDILNDQTGRFNRTSLGVGEADKDGDCPSFY</sequence>
<evidence type="ECO:0000313" key="3">
    <source>
        <dbReference type="Proteomes" id="UP001589645"/>
    </source>
</evidence>
<evidence type="ECO:0000313" key="2">
    <source>
        <dbReference type="EMBL" id="MFB9134502.1"/>
    </source>
</evidence>
<dbReference type="PANTHER" id="PTHR43355:SF2">
    <property type="entry name" value="FLAVIN REDUCTASE (NADPH)"/>
    <property type="match status" value="1"/>
</dbReference>
<dbReference type="InterPro" id="IPR016040">
    <property type="entry name" value="NAD(P)-bd_dom"/>
</dbReference>
<comment type="caution">
    <text evidence="2">The sequence shown here is derived from an EMBL/GenBank/DDBJ whole genome shotgun (WGS) entry which is preliminary data.</text>
</comment>
<dbReference type="Pfam" id="PF13460">
    <property type="entry name" value="NAD_binding_10"/>
    <property type="match status" value="1"/>
</dbReference>
<dbReference type="InterPro" id="IPR051606">
    <property type="entry name" value="Polyketide_Oxido-like"/>
</dbReference>
<reference evidence="2 3" key="1">
    <citation type="submission" date="2024-09" db="EMBL/GenBank/DDBJ databases">
        <authorList>
            <person name="Sun Q."/>
            <person name="Mori K."/>
        </authorList>
    </citation>
    <scope>NUCLEOTIDE SEQUENCE [LARGE SCALE GENOMIC DNA]</scope>
    <source>
        <strain evidence="2 3">CECT 8064</strain>
    </source>
</reference>
<protein>
    <submittedName>
        <fullName evidence="2">NAD(P)H-binding protein</fullName>
    </submittedName>
</protein>
<organism evidence="2 3">
    <name type="scientific">Vibrio olivae</name>
    <dbReference type="NCBI Taxonomy" id="1243002"/>
    <lineage>
        <taxon>Bacteria</taxon>
        <taxon>Pseudomonadati</taxon>
        <taxon>Pseudomonadota</taxon>
        <taxon>Gammaproteobacteria</taxon>
        <taxon>Vibrionales</taxon>
        <taxon>Vibrionaceae</taxon>
        <taxon>Vibrio</taxon>
    </lineage>
</organism>
<dbReference type="RefSeq" id="WP_390190434.1">
    <property type="nucleotide sequence ID" value="NZ_JBHMEP010000001.1"/>
</dbReference>
<dbReference type="SUPFAM" id="SSF51735">
    <property type="entry name" value="NAD(P)-binding Rossmann-fold domains"/>
    <property type="match status" value="1"/>
</dbReference>